<accession>A0ACC0Q299</accession>
<gene>
    <name evidence="1" type="ORF">RHMOL_Rhmol01G0092000</name>
</gene>
<evidence type="ECO:0000313" key="2">
    <source>
        <dbReference type="Proteomes" id="UP001062846"/>
    </source>
</evidence>
<organism evidence="1 2">
    <name type="scientific">Rhododendron molle</name>
    <name type="common">Chinese azalea</name>
    <name type="synonym">Azalea mollis</name>
    <dbReference type="NCBI Taxonomy" id="49168"/>
    <lineage>
        <taxon>Eukaryota</taxon>
        <taxon>Viridiplantae</taxon>
        <taxon>Streptophyta</taxon>
        <taxon>Embryophyta</taxon>
        <taxon>Tracheophyta</taxon>
        <taxon>Spermatophyta</taxon>
        <taxon>Magnoliopsida</taxon>
        <taxon>eudicotyledons</taxon>
        <taxon>Gunneridae</taxon>
        <taxon>Pentapetalae</taxon>
        <taxon>asterids</taxon>
        <taxon>Ericales</taxon>
        <taxon>Ericaceae</taxon>
        <taxon>Ericoideae</taxon>
        <taxon>Rhodoreae</taxon>
        <taxon>Rhododendron</taxon>
    </lineage>
</organism>
<keyword evidence="2" id="KW-1185">Reference proteome</keyword>
<dbReference type="Proteomes" id="UP001062846">
    <property type="component" value="Chromosome 1"/>
</dbReference>
<sequence>MEAPPQRVAWDANKDKVQPKNLTRVSPQRDAIPSNPMRTKRKSLMQPVVRAEIKQVWRKVINNKPQPIHLKGVGNEWLTRSAVAKLSPLRSIVYVQDRLKLLGYLNIEVRQMGGDKVVLTFSDVGERDSMLSGGDQNGFQEWFVEIKKWEEAMEVPCSRMVWLNCYGIPLHLWNVDTFKKIGWKWGEVVSISDDTFKGLSFVVGKVLISTTAMEIINQVIEVEHKGRIMNIRVIEEQMVINTFLRASCSCEGCVAQESKENKQSENSQEKEEDDDREKHKDPIEEVAETQGTNVNDVEKDKGSIEEVAEIVGTKVNDMEKNKDQFEDEEEDIGSNVNVLGTPVDNSAEEVATLNANNDGVLALVRDSRSSSDCAQLKMGSGRVTLSMESERWMSGKR</sequence>
<reference evidence="1" key="1">
    <citation type="submission" date="2022-02" db="EMBL/GenBank/DDBJ databases">
        <title>Plant Genome Project.</title>
        <authorList>
            <person name="Zhang R.-G."/>
        </authorList>
    </citation>
    <scope>NUCLEOTIDE SEQUENCE</scope>
    <source>
        <strain evidence="1">AT1</strain>
    </source>
</reference>
<evidence type="ECO:0000313" key="1">
    <source>
        <dbReference type="EMBL" id="KAI8571108.1"/>
    </source>
</evidence>
<proteinExistence type="predicted"/>
<comment type="caution">
    <text evidence="1">The sequence shown here is derived from an EMBL/GenBank/DDBJ whole genome shotgun (WGS) entry which is preliminary data.</text>
</comment>
<dbReference type="EMBL" id="CM046388">
    <property type="protein sequence ID" value="KAI8571108.1"/>
    <property type="molecule type" value="Genomic_DNA"/>
</dbReference>
<name>A0ACC0Q299_RHOML</name>
<protein>
    <submittedName>
        <fullName evidence="1">Uncharacterized protein</fullName>
    </submittedName>
</protein>